<dbReference type="EMBL" id="CAADRP010001547">
    <property type="protein sequence ID" value="VFU40534.1"/>
    <property type="molecule type" value="Genomic_DNA"/>
</dbReference>
<evidence type="ECO:0000256" key="1">
    <source>
        <dbReference type="SAM" id="Phobius"/>
    </source>
</evidence>
<feature type="transmembrane region" description="Helical" evidence="1">
    <location>
        <begin position="144"/>
        <end position="167"/>
    </location>
</feature>
<dbReference type="AlphaFoldDB" id="A0A6N2LHG0"/>
<protein>
    <submittedName>
        <fullName evidence="2">Uncharacterized protein</fullName>
    </submittedName>
</protein>
<keyword evidence="1" id="KW-1133">Transmembrane helix</keyword>
<accession>A0A6N2LHG0</accession>
<reference evidence="2" key="1">
    <citation type="submission" date="2019-03" db="EMBL/GenBank/DDBJ databases">
        <authorList>
            <person name="Mank J."/>
            <person name="Almeida P."/>
        </authorList>
    </citation>
    <scope>NUCLEOTIDE SEQUENCE</scope>
    <source>
        <strain evidence="2">78183</strain>
    </source>
</reference>
<organism evidence="2">
    <name type="scientific">Salix viminalis</name>
    <name type="common">Common osier</name>
    <name type="synonym">Basket willow</name>
    <dbReference type="NCBI Taxonomy" id="40686"/>
    <lineage>
        <taxon>Eukaryota</taxon>
        <taxon>Viridiplantae</taxon>
        <taxon>Streptophyta</taxon>
        <taxon>Embryophyta</taxon>
        <taxon>Tracheophyta</taxon>
        <taxon>Spermatophyta</taxon>
        <taxon>Magnoliopsida</taxon>
        <taxon>eudicotyledons</taxon>
        <taxon>Gunneridae</taxon>
        <taxon>Pentapetalae</taxon>
        <taxon>rosids</taxon>
        <taxon>fabids</taxon>
        <taxon>Malpighiales</taxon>
        <taxon>Salicaceae</taxon>
        <taxon>Saliceae</taxon>
        <taxon>Salix</taxon>
    </lineage>
</organism>
<keyword evidence="1" id="KW-0472">Membrane</keyword>
<gene>
    <name evidence="2" type="ORF">SVIM_LOCUS233100</name>
</gene>
<evidence type="ECO:0000313" key="2">
    <source>
        <dbReference type="EMBL" id="VFU40534.1"/>
    </source>
</evidence>
<keyword evidence="1" id="KW-0812">Transmembrane</keyword>
<sequence length="185" mass="20863">MGADWGEGREKMGMDWVFGVENCWPQPFTGSLPKAKTFPASPYCYKFMGLQICKVHRRLHLFDLVQIGSSSSMNDDGHYKMPTPNAIFQTRFKSASWASLSDNSYNLSEKVGLTAALSPPDQSRVLITRPPRLCDSSSNCRQVVSLWACSKMCAIFFVAGIVVGYTLKKRVRRWAAKLLRRLKDD</sequence>
<proteinExistence type="predicted"/>
<name>A0A6N2LHG0_SALVM</name>